<dbReference type="CDD" id="cd14014">
    <property type="entry name" value="STKc_PknB_like"/>
    <property type="match status" value="1"/>
</dbReference>
<gene>
    <name evidence="7" type="primary">pknD_8</name>
    <name evidence="7" type="ORF">SCARR_00748</name>
</gene>
<keyword evidence="5" id="KW-1133">Transmembrane helix</keyword>
<dbReference type="EMBL" id="CAAHFH010000001">
    <property type="protein sequence ID" value="VGO18695.1"/>
    <property type="molecule type" value="Genomic_DNA"/>
</dbReference>
<keyword evidence="1" id="KW-0808">Transferase</keyword>
<name>A0A6C2UEW6_9BACT</name>
<dbReference type="PANTHER" id="PTHR43289:SF6">
    <property type="entry name" value="SERINE_THREONINE-PROTEIN KINASE NEKL-3"/>
    <property type="match status" value="1"/>
</dbReference>
<keyword evidence="2" id="KW-0547">Nucleotide-binding</keyword>
<keyword evidence="5" id="KW-0472">Membrane</keyword>
<sequence>MQQQDLNKLLYPNESMENESEYEGDDFEEIAYDFYKRSVSVSSDEEEQYLNPILNTLKKPESRYETPALLAEGGEKRIFKVYDKHLNRFVAMAQAVRAKTDRDQEQFLREGQLTANLTHPNIVPVHNMGIGSDGTPFFSMELIPGDSLGDIIDQLKSENPDYKVHYGLKTMLSIFNKVCDAVAYAHSRNVLHLDIKPDNIRVGQFGEVFLCDWGLSRVEGHIDMGDPEPGELDADLLNDMTLSGTIKGTPGFMAPEQITNDKKNKQTDVYALGAILYLILTHQLPVDGENANEVVENTRKGKVIPPLRRKTNEHVPSGLAAVAMQSLALKPENRYANVQTLQADISLYLSGYPTQAQHAHLFTRISLLTQRHRKPTLWLMAFLALLSIVMSINLSIIGREKQLSENNFSLYREQQEKANRTNKKLSELSFSTKTVLSYVSAVSMIQVAEQLLEHDTLTSDRKQDIQVHKARMHMVLQQFNAAAETFQSMEDPEENSPGMLGVCRKFAAIKPDDALPLSDRDLALFLTTHYKIFPRSLAMYAYYHDRRRKRPLNPEDHIDVVGGMLARLNQINSSEIPELKLSKRPEGYHLDLTHTPYSIYTVEIPLVYGQNVLQPLKLHSLDISHTPVSLVRELWALKVKKLRMVSVNLEPAEGMAGMLKHMGVEQVILGKGDYSENTVSYIRKQGIEVIEEDIE</sequence>
<feature type="domain" description="Protein kinase" evidence="6">
    <location>
        <begin position="64"/>
        <end position="349"/>
    </location>
</feature>
<dbReference type="AlphaFoldDB" id="A0A6C2UEW6"/>
<dbReference type="InterPro" id="IPR011009">
    <property type="entry name" value="Kinase-like_dom_sf"/>
</dbReference>
<evidence type="ECO:0000256" key="1">
    <source>
        <dbReference type="ARBA" id="ARBA00022679"/>
    </source>
</evidence>
<keyword evidence="4" id="KW-0067">ATP-binding</keyword>
<keyword evidence="5" id="KW-0812">Transmembrane</keyword>
<dbReference type="PANTHER" id="PTHR43289">
    <property type="entry name" value="MITOGEN-ACTIVATED PROTEIN KINASE KINASE KINASE 20-RELATED"/>
    <property type="match status" value="1"/>
</dbReference>
<dbReference type="SMART" id="SM00220">
    <property type="entry name" value="S_TKc"/>
    <property type="match status" value="1"/>
</dbReference>
<dbReference type="PROSITE" id="PS50011">
    <property type="entry name" value="PROTEIN_KINASE_DOM"/>
    <property type="match status" value="1"/>
</dbReference>
<evidence type="ECO:0000313" key="8">
    <source>
        <dbReference type="Proteomes" id="UP000346198"/>
    </source>
</evidence>
<dbReference type="Gene3D" id="3.30.200.20">
    <property type="entry name" value="Phosphorylase Kinase, domain 1"/>
    <property type="match status" value="1"/>
</dbReference>
<accession>A0A6C2UEW6</accession>
<feature type="transmembrane region" description="Helical" evidence="5">
    <location>
        <begin position="377"/>
        <end position="397"/>
    </location>
</feature>
<dbReference type="GO" id="GO:0004674">
    <property type="term" value="F:protein serine/threonine kinase activity"/>
    <property type="evidence" value="ECO:0007669"/>
    <property type="project" value="TreeGrafter"/>
</dbReference>
<dbReference type="SUPFAM" id="SSF56112">
    <property type="entry name" value="Protein kinase-like (PK-like)"/>
    <property type="match status" value="1"/>
</dbReference>
<organism evidence="7 8">
    <name type="scientific">Pontiella sulfatireligans</name>
    <dbReference type="NCBI Taxonomy" id="2750658"/>
    <lineage>
        <taxon>Bacteria</taxon>
        <taxon>Pseudomonadati</taxon>
        <taxon>Kiritimatiellota</taxon>
        <taxon>Kiritimatiellia</taxon>
        <taxon>Kiritimatiellales</taxon>
        <taxon>Pontiellaceae</taxon>
        <taxon>Pontiella</taxon>
    </lineage>
</organism>
<reference evidence="7 8" key="1">
    <citation type="submission" date="2019-04" db="EMBL/GenBank/DDBJ databases">
        <authorList>
            <person name="Van Vliet M D."/>
        </authorList>
    </citation>
    <scope>NUCLEOTIDE SEQUENCE [LARGE SCALE GENOMIC DNA]</scope>
    <source>
        <strain evidence="7 8">F21</strain>
    </source>
</reference>
<evidence type="ECO:0000259" key="6">
    <source>
        <dbReference type="PROSITE" id="PS50011"/>
    </source>
</evidence>
<evidence type="ECO:0000256" key="3">
    <source>
        <dbReference type="ARBA" id="ARBA00022777"/>
    </source>
</evidence>
<evidence type="ECO:0000256" key="5">
    <source>
        <dbReference type="SAM" id="Phobius"/>
    </source>
</evidence>
<evidence type="ECO:0000313" key="7">
    <source>
        <dbReference type="EMBL" id="VGO18695.1"/>
    </source>
</evidence>
<protein>
    <submittedName>
        <fullName evidence="7">Serine/threonine-protein kinase PknD</fullName>
    </submittedName>
</protein>
<proteinExistence type="predicted"/>
<dbReference type="GO" id="GO:0005524">
    <property type="term" value="F:ATP binding"/>
    <property type="evidence" value="ECO:0007669"/>
    <property type="project" value="UniProtKB-KW"/>
</dbReference>
<dbReference type="Gene3D" id="1.10.510.10">
    <property type="entry name" value="Transferase(Phosphotransferase) domain 1"/>
    <property type="match status" value="1"/>
</dbReference>
<keyword evidence="8" id="KW-1185">Reference proteome</keyword>
<dbReference type="InterPro" id="IPR000719">
    <property type="entry name" value="Prot_kinase_dom"/>
</dbReference>
<keyword evidence="3 7" id="KW-0418">Kinase</keyword>
<evidence type="ECO:0000256" key="2">
    <source>
        <dbReference type="ARBA" id="ARBA00022741"/>
    </source>
</evidence>
<dbReference type="Pfam" id="PF00069">
    <property type="entry name" value="Pkinase"/>
    <property type="match status" value="1"/>
</dbReference>
<dbReference type="Proteomes" id="UP000346198">
    <property type="component" value="Unassembled WGS sequence"/>
</dbReference>
<evidence type="ECO:0000256" key="4">
    <source>
        <dbReference type="ARBA" id="ARBA00022840"/>
    </source>
</evidence>